<name>A0A418NMC6_9SPHN</name>
<dbReference type="AlphaFoldDB" id="A0A418NMC6"/>
<keyword evidence="3" id="KW-1185">Reference proteome</keyword>
<dbReference type="InterPro" id="IPR036388">
    <property type="entry name" value="WH-like_DNA-bd_sf"/>
</dbReference>
<evidence type="ECO:0000259" key="1">
    <source>
        <dbReference type="Pfam" id="PF12802"/>
    </source>
</evidence>
<dbReference type="Proteomes" id="UP000285092">
    <property type="component" value="Unassembled WGS sequence"/>
</dbReference>
<feature type="domain" description="HTH marR-type" evidence="1">
    <location>
        <begin position="44"/>
        <end position="76"/>
    </location>
</feature>
<dbReference type="InterPro" id="IPR000835">
    <property type="entry name" value="HTH_MarR-typ"/>
</dbReference>
<comment type="caution">
    <text evidence="2">The sequence shown here is derived from an EMBL/GenBank/DDBJ whole genome shotgun (WGS) entry which is preliminary data.</text>
</comment>
<sequence length="181" mass="20180">MPEDEGTLALDNVITHDDRAIFMMDQISRAARKAFDDRAQPLSLNRTQWRVLAQLIRAPALNQTDIARRLEITSSSSGLEDMTPSRLSDRTRLAQVIAIFGRHGRGGITPVLGLGRSQTKTHSTRPDAPLVAIAPGDEPRSCSIADNRMEHAGRELSLHRPSAGRTNRWRRARWKLTQTSP</sequence>
<dbReference type="EMBL" id="QXFK01000006">
    <property type="protein sequence ID" value="RIV81036.1"/>
    <property type="molecule type" value="Genomic_DNA"/>
</dbReference>
<accession>A0A418NMC6</accession>
<protein>
    <submittedName>
        <fullName evidence="2">MarR family transcriptional regulator</fullName>
    </submittedName>
</protein>
<dbReference type="OrthoDB" id="7422530at2"/>
<evidence type="ECO:0000313" key="3">
    <source>
        <dbReference type="Proteomes" id="UP000285092"/>
    </source>
</evidence>
<evidence type="ECO:0000313" key="2">
    <source>
        <dbReference type="EMBL" id="RIV81036.1"/>
    </source>
</evidence>
<dbReference type="InterPro" id="IPR036390">
    <property type="entry name" value="WH_DNA-bd_sf"/>
</dbReference>
<reference evidence="2 3" key="1">
    <citation type="submission" date="2018-08" db="EMBL/GenBank/DDBJ databases">
        <title>Altererythrobacter sp.Ery1 and Ery12, the genome sequencing of novel strains in genus Alterythrobacter.</title>
        <authorList>
            <person name="Cheng H."/>
            <person name="Wu Y.-H."/>
            <person name="Fang C."/>
            <person name="Xu X.-W."/>
        </authorList>
    </citation>
    <scope>NUCLEOTIDE SEQUENCE [LARGE SCALE GENOMIC DNA]</scope>
    <source>
        <strain evidence="2 3">Ery1</strain>
    </source>
</reference>
<dbReference type="SUPFAM" id="SSF46785">
    <property type="entry name" value="Winged helix' DNA-binding domain"/>
    <property type="match status" value="1"/>
</dbReference>
<proteinExistence type="predicted"/>
<organism evidence="2 3">
    <name type="scientific">Pelagerythrobacter aerophilus</name>
    <dbReference type="NCBI Taxonomy" id="2306995"/>
    <lineage>
        <taxon>Bacteria</taxon>
        <taxon>Pseudomonadati</taxon>
        <taxon>Pseudomonadota</taxon>
        <taxon>Alphaproteobacteria</taxon>
        <taxon>Sphingomonadales</taxon>
        <taxon>Erythrobacteraceae</taxon>
        <taxon>Pelagerythrobacter</taxon>
    </lineage>
</organism>
<dbReference type="Pfam" id="PF12802">
    <property type="entry name" value="MarR_2"/>
    <property type="match status" value="1"/>
</dbReference>
<dbReference type="Gene3D" id="1.10.10.10">
    <property type="entry name" value="Winged helix-like DNA-binding domain superfamily/Winged helix DNA-binding domain"/>
    <property type="match status" value="1"/>
</dbReference>
<dbReference type="GO" id="GO:0003700">
    <property type="term" value="F:DNA-binding transcription factor activity"/>
    <property type="evidence" value="ECO:0007669"/>
    <property type="project" value="InterPro"/>
</dbReference>
<gene>
    <name evidence="2" type="ORF">D2V04_01425</name>
</gene>